<evidence type="ECO:0000313" key="2">
    <source>
        <dbReference type="EMBL" id="RSL59211.1"/>
    </source>
</evidence>
<gene>
    <name evidence="2" type="ORF">CEP51_013956</name>
</gene>
<feature type="coiled-coil region" evidence="1">
    <location>
        <begin position="318"/>
        <end position="345"/>
    </location>
</feature>
<protein>
    <submittedName>
        <fullName evidence="2">Uncharacterized protein</fullName>
    </submittedName>
</protein>
<keyword evidence="3" id="KW-1185">Reference proteome</keyword>
<reference evidence="2 3" key="1">
    <citation type="submission" date="2017-06" db="EMBL/GenBank/DDBJ databases">
        <title>Comparative genomic analysis of Ambrosia Fusariam Clade fungi.</title>
        <authorList>
            <person name="Stajich J.E."/>
            <person name="Carrillo J."/>
            <person name="Kijimoto T."/>
            <person name="Eskalen A."/>
            <person name="O'Donnell K."/>
            <person name="Kasson M."/>
        </authorList>
    </citation>
    <scope>NUCLEOTIDE SEQUENCE [LARGE SCALE GENOMIC DNA]</scope>
    <source>
        <strain evidence="2 3">NRRL62606</strain>
    </source>
</reference>
<evidence type="ECO:0000313" key="3">
    <source>
        <dbReference type="Proteomes" id="UP000287972"/>
    </source>
</evidence>
<proteinExistence type="predicted"/>
<dbReference type="EMBL" id="NKCL01000614">
    <property type="protein sequence ID" value="RSL59211.1"/>
    <property type="molecule type" value="Genomic_DNA"/>
</dbReference>
<evidence type="ECO:0000256" key="1">
    <source>
        <dbReference type="SAM" id="Coils"/>
    </source>
</evidence>
<comment type="caution">
    <text evidence="2">The sequence shown here is derived from an EMBL/GenBank/DDBJ whole genome shotgun (WGS) entry which is preliminary data.</text>
</comment>
<sequence length="382" mass="43984">MPEYANWIQNMISKGHTILLVGKDLEEIQHSYKYPLTYWKNHSRAELRSLWLVALATKMYKDSVGDPDFLVATDENGDVFELPRTTETYLRHFHWGGGCENILCYPSSLSMSYNLPPPLSWTDCAYDMMKKRSWCTLPRTMDSDISLVYLPNYCRDEVLFDESTEASEPYFSAIFGSADPFYEPTNVPYIQMVDGERKLDSNLGISLDPSQVRLHPTRDDPYRWLVSPGKEYLFAKNLSDQSVGVYKELCDGINTYFEATQAPLSPLPEPLGKESFGSMNKSTISFTSRINELQVQKDYASQEVHLLRSQLEAEVKLRLSLEEKVQVAHERQEGLKQELQKLARRENYYRNAALTYSQGIAKVLPTLTELTEKTYFLDTDFI</sequence>
<dbReference type="AlphaFoldDB" id="A0A428Q1Q9"/>
<name>A0A428Q1Q9_9HYPO</name>
<organism evidence="2 3">
    <name type="scientific">Fusarium floridanum</name>
    <dbReference type="NCBI Taxonomy" id="1325733"/>
    <lineage>
        <taxon>Eukaryota</taxon>
        <taxon>Fungi</taxon>
        <taxon>Dikarya</taxon>
        <taxon>Ascomycota</taxon>
        <taxon>Pezizomycotina</taxon>
        <taxon>Sordariomycetes</taxon>
        <taxon>Hypocreomycetidae</taxon>
        <taxon>Hypocreales</taxon>
        <taxon>Nectriaceae</taxon>
        <taxon>Fusarium</taxon>
        <taxon>Fusarium solani species complex</taxon>
    </lineage>
</organism>
<dbReference type="Proteomes" id="UP000287972">
    <property type="component" value="Unassembled WGS sequence"/>
</dbReference>
<accession>A0A428Q1Q9</accession>
<keyword evidence="1" id="KW-0175">Coiled coil</keyword>